<name>A0A8J6D2W2_9ROSI</name>
<dbReference type="PANTHER" id="PTHR33067:SF35">
    <property type="entry name" value="ASPARTIC PEPTIDASE DDI1-TYPE DOMAIN-CONTAINING PROTEIN"/>
    <property type="match status" value="1"/>
</dbReference>
<evidence type="ECO:0000256" key="1">
    <source>
        <dbReference type="SAM" id="MobiDB-lite"/>
    </source>
</evidence>
<dbReference type="PANTHER" id="PTHR33067">
    <property type="entry name" value="RNA-DIRECTED DNA POLYMERASE-RELATED"/>
    <property type="match status" value="1"/>
</dbReference>
<dbReference type="Gene3D" id="2.40.70.10">
    <property type="entry name" value="Acid Proteases"/>
    <property type="match status" value="1"/>
</dbReference>
<keyword evidence="3" id="KW-1185">Reference proteome</keyword>
<evidence type="ECO:0008006" key="4">
    <source>
        <dbReference type="Google" id="ProtNLM"/>
    </source>
</evidence>
<feature type="region of interest" description="Disordered" evidence="1">
    <location>
        <begin position="145"/>
        <end position="196"/>
    </location>
</feature>
<evidence type="ECO:0000313" key="3">
    <source>
        <dbReference type="Proteomes" id="UP000701853"/>
    </source>
</evidence>
<organism evidence="2 3">
    <name type="scientific">Gossypium anomalum</name>
    <dbReference type="NCBI Taxonomy" id="47600"/>
    <lineage>
        <taxon>Eukaryota</taxon>
        <taxon>Viridiplantae</taxon>
        <taxon>Streptophyta</taxon>
        <taxon>Embryophyta</taxon>
        <taxon>Tracheophyta</taxon>
        <taxon>Spermatophyta</taxon>
        <taxon>Magnoliopsida</taxon>
        <taxon>eudicotyledons</taxon>
        <taxon>Gunneridae</taxon>
        <taxon>Pentapetalae</taxon>
        <taxon>rosids</taxon>
        <taxon>malvids</taxon>
        <taxon>Malvales</taxon>
        <taxon>Malvaceae</taxon>
        <taxon>Malvoideae</taxon>
        <taxon>Gossypium</taxon>
    </lineage>
</organism>
<dbReference type="Proteomes" id="UP000701853">
    <property type="component" value="Chromosome 7"/>
</dbReference>
<proteinExistence type="predicted"/>
<dbReference type="AlphaFoldDB" id="A0A8J6D2W2"/>
<sequence length="770" mass="86351">MDLEKLYDAWERYNDLLRRCPHHGLPLWLQVQTFYNGVNPSTRQIIDAAASGTINNKTAEEAYEFIEEMSLNNYQWQVIRTKPTKTTGVYNVDSVTILSNQVELLNKKIDGLLGSMQVHPIMQCEASGGGSSIPEYQPYGHNMENEQLNYLGNNPRSQNNPYSNTYNAGWRVHPNFSWGSQGNQRPPPPSGFQQPPYQQEKKLNLEEMLPKFIAVSKNRFQNTETALKNQQASIQWLETQIGQLSKLISNDHKVACQVILNLTQGNSSMQLMFKMKKDSLSLSQNQGKKLCRTKMPNTKKFLREFLANKQKLDEASHVKLNAVCSAILQNKLANKLKDPGSFTIPYLIGSLNVNNALTDLGASINVMPYKMFKQLGLGKPKQTGMIIQLADKIIRFPRGIIEDVLVKIDKFIFRVDFIVLDIEEDNNTPLILGKPFLATAKMIIDVGTSELTLRVGDETITLQARNSGNTSKIEDNYPHQSTKIDNMTQPTLQELSLKEVHESCSSNNRGATKATNREARRMVGDKVLLGAADPHIVTANPNEEIPLTVLSIFPFGTVEKLARACDTPVSNTHGRTCQINTGVGEANKARHGRVTRPCAPTRPRFTMSSSRKKASIPASKKRKGASSFSGPTMEICHPFLQFPNGPQEELFQILRAQPLTVGCCIDWAVVEQVQLADAIRALLTTDLWEPFFGIIEPTYLELTMKLCSTFHLQTVMANHDDLGMVQFRLGGLVRQLSVLEFGAALGLYKEEFKEENDLDTLNRHIHYSPS</sequence>
<feature type="compositionally biased region" description="Basic residues" evidence="1">
    <location>
        <begin position="610"/>
        <end position="624"/>
    </location>
</feature>
<evidence type="ECO:0000313" key="2">
    <source>
        <dbReference type="EMBL" id="KAG8489233.1"/>
    </source>
</evidence>
<dbReference type="EMBL" id="JAHUZN010000007">
    <property type="protein sequence ID" value="KAG8489233.1"/>
    <property type="molecule type" value="Genomic_DNA"/>
</dbReference>
<feature type="compositionally biased region" description="Polar residues" evidence="1">
    <location>
        <begin position="145"/>
        <end position="167"/>
    </location>
</feature>
<reference evidence="2 3" key="1">
    <citation type="journal article" date="2021" name="bioRxiv">
        <title>The Gossypium anomalum genome as a resource for cotton improvement and evolutionary analysis of hybrid incompatibility.</title>
        <authorList>
            <person name="Grover C.E."/>
            <person name="Yuan D."/>
            <person name="Arick M.A."/>
            <person name="Miller E.R."/>
            <person name="Hu G."/>
            <person name="Peterson D.G."/>
            <person name="Wendel J.F."/>
            <person name="Udall J.A."/>
        </authorList>
    </citation>
    <scope>NUCLEOTIDE SEQUENCE [LARGE SCALE GENOMIC DNA]</scope>
    <source>
        <strain evidence="2">JFW-Udall</strain>
        <tissue evidence="2">Leaf</tissue>
    </source>
</reference>
<dbReference type="OrthoDB" id="1685790at2759"/>
<protein>
    <recommendedName>
        <fullName evidence="4">Retrotransposon gag domain-containing protein</fullName>
    </recommendedName>
</protein>
<feature type="region of interest" description="Disordered" evidence="1">
    <location>
        <begin position="588"/>
        <end position="630"/>
    </location>
</feature>
<comment type="caution">
    <text evidence="2">The sequence shown here is derived from an EMBL/GenBank/DDBJ whole genome shotgun (WGS) entry which is preliminary data.</text>
</comment>
<gene>
    <name evidence="2" type="ORF">CXB51_017266</name>
</gene>
<accession>A0A8J6D2W2</accession>
<dbReference type="CDD" id="cd00303">
    <property type="entry name" value="retropepsin_like"/>
    <property type="match status" value="1"/>
</dbReference>
<dbReference type="InterPro" id="IPR021109">
    <property type="entry name" value="Peptidase_aspartic_dom_sf"/>
</dbReference>